<organism evidence="10">
    <name type="scientific">Ignisphaera aggregans</name>
    <dbReference type="NCBI Taxonomy" id="334771"/>
    <lineage>
        <taxon>Archaea</taxon>
        <taxon>Thermoproteota</taxon>
        <taxon>Thermoprotei</taxon>
        <taxon>Desulfurococcales</taxon>
        <taxon>Desulfurococcaceae</taxon>
        <taxon>Ignisphaera</taxon>
    </lineage>
</organism>
<dbReference type="Gene3D" id="1.10.3720.10">
    <property type="entry name" value="MetI-like"/>
    <property type="match status" value="1"/>
</dbReference>
<comment type="subcellular location">
    <subcellularLocation>
        <location evidence="1 8">Cell membrane</location>
        <topology evidence="1 8">Multi-pass membrane protein</topology>
    </subcellularLocation>
</comment>
<evidence type="ECO:0000256" key="3">
    <source>
        <dbReference type="ARBA" id="ARBA00022475"/>
    </source>
</evidence>
<keyword evidence="4 8" id="KW-0812">Transmembrane</keyword>
<evidence type="ECO:0000259" key="9">
    <source>
        <dbReference type="PROSITE" id="PS50928"/>
    </source>
</evidence>
<evidence type="ECO:0000256" key="4">
    <source>
        <dbReference type="ARBA" id="ARBA00022692"/>
    </source>
</evidence>
<dbReference type="CDD" id="cd06261">
    <property type="entry name" value="TM_PBP2"/>
    <property type="match status" value="1"/>
</dbReference>
<keyword evidence="6 8" id="KW-1133">Transmembrane helix</keyword>
<dbReference type="GO" id="GO:0043190">
    <property type="term" value="C:ATP-binding cassette (ABC) transporter complex"/>
    <property type="evidence" value="ECO:0007669"/>
    <property type="project" value="InterPro"/>
</dbReference>
<proteinExistence type="inferred from homology"/>
<dbReference type="InterPro" id="IPR043429">
    <property type="entry name" value="ArtM/GltK/GlnP/TcyL/YhdX-like"/>
</dbReference>
<evidence type="ECO:0000256" key="8">
    <source>
        <dbReference type="RuleBase" id="RU363032"/>
    </source>
</evidence>
<dbReference type="InterPro" id="IPR010065">
    <property type="entry name" value="AA_ABC_transptr_permease_3TM"/>
</dbReference>
<dbReference type="EMBL" id="DTBZ01000083">
    <property type="protein sequence ID" value="HGQ18220.1"/>
    <property type="molecule type" value="Genomic_DNA"/>
</dbReference>
<evidence type="ECO:0000256" key="1">
    <source>
        <dbReference type="ARBA" id="ARBA00004651"/>
    </source>
</evidence>
<dbReference type="GO" id="GO:0022857">
    <property type="term" value="F:transmembrane transporter activity"/>
    <property type="evidence" value="ECO:0007669"/>
    <property type="project" value="InterPro"/>
</dbReference>
<feature type="domain" description="ABC transmembrane type-1" evidence="9">
    <location>
        <begin position="24"/>
        <end position="212"/>
    </location>
</feature>
<keyword evidence="5" id="KW-0029">Amino-acid transport</keyword>
<reference evidence="10" key="1">
    <citation type="journal article" date="2020" name="mSystems">
        <title>Genome- and Community-Level Interaction Insights into Carbon Utilization and Element Cycling Functions of Hydrothermarchaeota in Hydrothermal Sediment.</title>
        <authorList>
            <person name="Zhou Z."/>
            <person name="Liu Y."/>
            <person name="Xu W."/>
            <person name="Pan J."/>
            <person name="Luo Z.H."/>
            <person name="Li M."/>
        </authorList>
    </citation>
    <scope>NUCLEOTIDE SEQUENCE [LARGE SCALE GENOMIC DNA]</scope>
    <source>
        <strain evidence="10">SpSt-618</strain>
        <strain evidence="11">SpSt-657</strain>
    </source>
</reference>
<dbReference type="EMBL" id="DTAI01000256">
    <property type="protein sequence ID" value="HGN37608.1"/>
    <property type="molecule type" value="Genomic_DNA"/>
</dbReference>
<protein>
    <submittedName>
        <fullName evidence="10">Amino acid ABC transporter permease</fullName>
    </submittedName>
</protein>
<dbReference type="PANTHER" id="PTHR30614:SF0">
    <property type="entry name" value="L-CYSTINE TRANSPORT SYSTEM PERMEASE PROTEIN TCYL"/>
    <property type="match status" value="1"/>
</dbReference>
<dbReference type="PROSITE" id="PS50928">
    <property type="entry name" value="ABC_TM1"/>
    <property type="match status" value="1"/>
</dbReference>
<dbReference type="InterPro" id="IPR035906">
    <property type="entry name" value="MetI-like_sf"/>
</dbReference>
<evidence type="ECO:0000256" key="6">
    <source>
        <dbReference type="ARBA" id="ARBA00022989"/>
    </source>
</evidence>
<feature type="transmembrane region" description="Helical" evidence="8">
    <location>
        <begin position="66"/>
        <end position="83"/>
    </location>
</feature>
<dbReference type="GO" id="GO:0006865">
    <property type="term" value="P:amino acid transport"/>
    <property type="evidence" value="ECO:0007669"/>
    <property type="project" value="UniProtKB-KW"/>
</dbReference>
<keyword evidence="7 8" id="KW-0472">Membrane</keyword>
<keyword evidence="2 8" id="KW-0813">Transport</keyword>
<comment type="caution">
    <text evidence="10">The sequence shown here is derived from an EMBL/GenBank/DDBJ whole genome shotgun (WGS) entry which is preliminary data.</text>
</comment>
<dbReference type="Pfam" id="PF00528">
    <property type="entry name" value="BPD_transp_1"/>
    <property type="match status" value="1"/>
</dbReference>
<dbReference type="InterPro" id="IPR000515">
    <property type="entry name" value="MetI-like"/>
</dbReference>
<evidence type="ECO:0000256" key="5">
    <source>
        <dbReference type="ARBA" id="ARBA00022970"/>
    </source>
</evidence>
<sequence length="227" mass="25435">MKYKMDWTNNTQFFTYIGIIFSSIGATLILSIASFIIATAIALLLSFIEIFGPRNLVKAVEWYVKIVRGIPLILALFIFYYGLPRAGFPLPPLYSAILGIALVDSAYQEQLFRGAIESVSERQVEAAYSIGLTHWGTFRYIIFPQAFRIAIPGWINEFSIVLKDSSIAYAIGVVEVFTQAVHIAQVIADYLKPLLIVSLVYLCICYPLSCVSNRFHRKLLEMGMIGG</sequence>
<dbReference type="SUPFAM" id="SSF161098">
    <property type="entry name" value="MetI-like"/>
    <property type="match status" value="1"/>
</dbReference>
<dbReference type="NCBIfam" id="TIGR01726">
    <property type="entry name" value="HEQRo_perm_3TM"/>
    <property type="match status" value="1"/>
</dbReference>
<gene>
    <name evidence="10" type="ORF">ENT87_08720</name>
    <name evidence="11" type="ORF">ENU30_04510</name>
</gene>
<feature type="transmembrane region" description="Helical" evidence="8">
    <location>
        <begin position="13"/>
        <end position="45"/>
    </location>
</feature>
<dbReference type="AlphaFoldDB" id="A0A7J3IA08"/>
<evidence type="ECO:0000256" key="7">
    <source>
        <dbReference type="ARBA" id="ARBA00023136"/>
    </source>
</evidence>
<comment type="similarity">
    <text evidence="8">Belongs to the binding-protein-dependent transport system permease family.</text>
</comment>
<feature type="transmembrane region" description="Helical" evidence="8">
    <location>
        <begin position="194"/>
        <end position="215"/>
    </location>
</feature>
<keyword evidence="3" id="KW-1003">Cell membrane</keyword>
<evidence type="ECO:0000313" key="11">
    <source>
        <dbReference type="EMBL" id="HGQ18220.1"/>
    </source>
</evidence>
<evidence type="ECO:0000256" key="2">
    <source>
        <dbReference type="ARBA" id="ARBA00022448"/>
    </source>
</evidence>
<dbReference type="PANTHER" id="PTHR30614">
    <property type="entry name" value="MEMBRANE COMPONENT OF AMINO ACID ABC TRANSPORTER"/>
    <property type="match status" value="1"/>
</dbReference>
<accession>A0A7J3IA08</accession>
<name>A0A7J3IA08_9CREN</name>
<evidence type="ECO:0000313" key="10">
    <source>
        <dbReference type="EMBL" id="HGN37608.1"/>
    </source>
</evidence>